<dbReference type="Gene3D" id="1.10.630.10">
    <property type="entry name" value="Cytochrome P450"/>
    <property type="match status" value="1"/>
</dbReference>
<evidence type="ECO:0000256" key="3">
    <source>
        <dbReference type="ARBA" id="ARBA00004721"/>
    </source>
</evidence>
<organism evidence="14 15">
    <name type="scientific">Marasmius tenuissimus</name>
    <dbReference type="NCBI Taxonomy" id="585030"/>
    <lineage>
        <taxon>Eukaryota</taxon>
        <taxon>Fungi</taxon>
        <taxon>Dikarya</taxon>
        <taxon>Basidiomycota</taxon>
        <taxon>Agaricomycotina</taxon>
        <taxon>Agaricomycetes</taxon>
        <taxon>Agaricomycetidae</taxon>
        <taxon>Agaricales</taxon>
        <taxon>Marasmiineae</taxon>
        <taxon>Marasmiaceae</taxon>
        <taxon>Marasmius</taxon>
    </lineage>
</organism>
<proteinExistence type="inferred from homology"/>
<evidence type="ECO:0000256" key="10">
    <source>
        <dbReference type="ARBA" id="ARBA00023004"/>
    </source>
</evidence>
<evidence type="ECO:0000256" key="7">
    <source>
        <dbReference type="ARBA" id="ARBA00022723"/>
    </source>
</evidence>
<dbReference type="PANTHER" id="PTHR24305:SF166">
    <property type="entry name" value="CYTOCHROME P450 12A4, MITOCHONDRIAL-RELATED"/>
    <property type="match status" value="1"/>
</dbReference>
<accession>A0ABR2ZNX2</accession>
<evidence type="ECO:0000256" key="4">
    <source>
        <dbReference type="ARBA" id="ARBA00010617"/>
    </source>
</evidence>
<keyword evidence="13" id="KW-0175">Coiled coil</keyword>
<reference evidence="14 15" key="1">
    <citation type="submission" date="2024-05" db="EMBL/GenBank/DDBJ databases">
        <title>A draft genome resource for the thread blight pathogen Marasmius tenuissimus strain MS-2.</title>
        <authorList>
            <person name="Yulfo-Soto G.E."/>
            <person name="Baruah I.K."/>
            <person name="Amoako-Attah I."/>
            <person name="Bukari Y."/>
            <person name="Meinhardt L.W."/>
            <person name="Bailey B.A."/>
            <person name="Cohen S.P."/>
        </authorList>
    </citation>
    <scope>NUCLEOTIDE SEQUENCE [LARGE SCALE GENOMIC DNA]</scope>
    <source>
        <strain evidence="14 15">MS-2</strain>
    </source>
</reference>
<evidence type="ECO:0000256" key="11">
    <source>
        <dbReference type="ARBA" id="ARBA00023033"/>
    </source>
</evidence>
<protein>
    <recommendedName>
        <fullName evidence="16">F-box domain-containing protein</fullName>
    </recommendedName>
</protein>
<comment type="pathway">
    <text evidence="3">Secondary metabolite biosynthesis; terpenoid biosynthesis.</text>
</comment>
<dbReference type="SUPFAM" id="SSF48264">
    <property type="entry name" value="Cytochrome P450"/>
    <property type="match status" value="1"/>
</dbReference>
<comment type="cofactor">
    <cofactor evidence="1">
        <name>heme</name>
        <dbReference type="ChEBI" id="CHEBI:30413"/>
    </cofactor>
</comment>
<keyword evidence="15" id="KW-1185">Reference proteome</keyword>
<evidence type="ECO:0000256" key="2">
    <source>
        <dbReference type="ARBA" id="ARBA00004370"/>
    </source>
</evidence>
<keyword evidence="5" id="KW-0349">Heme</keyword>
<gene>
    <name evidence="14" type="ORF">AAF712_009740</name>
</gene>
<name>A0ABR2ZNX2_9AGAR</name>
<comment type="similarity">
    <text evidence="4">Belongs to the cytochrome P450 family.</text>
</comment>
<evidence type="ECO:0000256" key="6">
    <source>
        <dbReference type="ARBA" id="ARBA00022692"/>
    </source>
</evidence>
<evidence type="ECO:0000256" key="12">
    <source>
        <dbReference type="ARBA" id="ARBA00023136"/>
    </source>
</evidence>
<evidence type="ECO:0000313" key="14">
    <source>
        <dbReference type="EMBL" id="KAL0063345.1"/>
    </source>
</evidence>
<feature type="coiled-coil region" evidence="13">
    <location>
        <begin position="364"/>
        <end position="412"/>
    </location>
</feature>
<dbReference type="Pfam" id="PF00067">
    <property type="entry name" value="p450"/>
    <property type="match status" value="1"/>
</dbReference>
<evidence type="ECO:0000256" key="13">
    <source>
        <dbReference type="SAM" id="Coils"/>
    </source>
</evidence>
<keyword evidence="9" id="KW-0560">Oxidoreductase</keyword>
<dbReference type="InterPro" id="IPR036396">
    <property type="entry name" value="Cyt_P450_sf"/>
</dbReference>
<dbReference type="PANTHER" id="PTHR24305">
    <property type="entry name" value="CYTOCHROME P450"/>
    <property type="match status" value="1"/>
</dbReference>
<dbReference type="InterPro" id="IPR001128">
    <property type="entry name" value="Cyt_P450"/>
</dbReference>
<keyword evidence="6" id="KW-0812">Transmembrane</keyword>
<keyword evidence="10" id="KW-0408">Iron</keyword>
<evidence type="ECO:0000256" key="8">
    <source>
        <dbReference type="ARBA" id="ARBA00022989"/>
    </source>
</evidence>
<dbReference type="Proteomes" id="UP001437256">
    <property type="component" value="Unassembled WGS sequence"/>
</dbReference>
<keyword evidence="8" id="KW-1133">Transmembrane helix</keyword>
<evidence type="ECO:0000256" key="5">
    <source>
        <dbReference type="ARBA" id="ARBA00022617"/>
    </source>
</evidence>
<evidence type="ECO:0008006" key="16">
    <source>
        <dbReference type="Google" id="ProtNLM"/>
    </source>
</evidence>
<comment type="subcellular location">
    <subcellularLocation>
        <location evidence="2">Membrane</location>
    </subcellularLocation>
</comment>
<evidence type="ECO:0000256" key="1">
    <source>
        <dbReference type="ARBA" id="ARBA00001971"/>
    </source>
</evidence>
<comment type="caution">
    <text evidence="14">The sequence shown here is derived from an EMBL/GenBank/DDBJ whole genome shotgun (WGS) entry which is preliminary data.</text>
</comment>
<dbReference type="InterPro" id="IPR050121">
    <property type="entry name" value="Cytochrome_P450_monoxygenase"/>
</dbReference>
<keyword evidence="12" id="KW-0472">Membrane</keyword>
<dbReference type="EMBL" id="JBBXMP010000083">
    <property type="protein sequence ID" value="KAL0063345.1"/>
    <property type="molecule type" value="Genomic_DNA"/>
</dbReference>
<evidence type="ECO:0000313" key="15">
    <source>
        <dbReference type="Proteomes" id="UP001437256"/>
    </source>
</evidence>
<dbReference type="Gene3D" id="1.20.1280.50">
    <property type="match status" value="1"/>
</dbReference>
<evidence type="ECO:0000256" key="9">
    <source>
        <dbReference type="ARBA" id="ARBA00023002"/>
    </source>
</evidence>
<keyword evidence="11" id="KW-0503">Monooxygenase</keyword>
<keyword evidence="7" id="KW-0479">Metal-binding</keyword>
<sequence>MRDMDTIAKKVSSQEQEIDMLSWMSRTALELIGQAGLGYSFDPLTDEECAHAYPSALKELFPLYTHTLWARAWLLVPFVRVFSPRLGRFLALHLPIGALKRGRELSDYMWEVSTEIYRGKLRALEEGNEAVHEQVGKGKDIISVLINENMKTSEEDKLDEDEVIGQASRGLDTCYLCAHLRARIKADVDPYLRGYRHNFTCVSKNALSRTLHLLSQNLNVQKKLREELRAASAGRNGEDIPYDELVSLPYLDAICRETLRLHTPVARVLRLATADTVVPLSTPVRCTDGSIVSELPIPANTNVYISILNSNRNVDLWGPDALEWKPERWLSPLPQAVSDAKIPGVYSHLMTFIGGGRSCIGFKFSQLEMNVARIQDILEKEEKSLQKYDEEVEDLEQKLRQVKAGRSVVEDNISTCLSALSVCRRLPVEIWELIFSRYVSLYAYSFIVDDHNSTHEIIKMPTVTISRVCQSWRSIVRGCPALWSTIDLALVGQLDREVRGGLKLHLENSKEHPLQVRLQNKELSYYRGRYGSTTQRAGRDSWQLLCSHMNRWQTLTLGGGCSHLPQVNNPSLPNLTSLVIESSYSRHSNSPYLITPHRDWLSQVLHNTVTPRLEFIELTDLDQVDEIPSRSRLTKLHVRDLRVNLRHRDRTLFPLNLLHTLEASNNLRSLSLTVNFDDRNELCTRRLSASLGSRFRSGVDVQLPLLESLTIHDRTSYGGRDTISPLQALFCSSIAVLSLADLELVCRSRSAPIYFDMITRSTPPLTSLRLGIKSIQDIHPSRLPVLSFWESFSSTLARLDLDVTTDRNATGKYREVVEPFVGDILSKLKVSTFLPMLSSITLGIQDISVTNEIVDAVLEIALQRQAAAVPLRSLCLIRLTCQWAGGLPRKLVTDTSGGRG</sequence>